<feature type="transmembrane region" description="Helical" evidence="2">
    <location>
        <begin position="49"/>
        <end position="70"/>
    </location>
</feature>
<gene>
    <name evidence="3" type="ORF">CYNAS_LOCUS2271</name>
</gene>
<accession>A0AA36GGL0</accession>
<evidence type="ECO:0000256" key="1">
    <source>
        <dbReference type="SAM" id="MobiDB-lite"/>
    </source>
</evidence>
<keyword evidence="2" id="KW-0812">Transmembrane</keyword>
<name>A0AA36GGL0_CYLNA</name>
<protein>
    <submittedName>
        <fullName evidence="3">Uncharacterized protein</fullName>
    </submittedName>
</protein>
<reference evidence="3" key="1">
    <citation type="submission" date="2023-07" db="EMBL/GenBank/DDBJ databases">
        <authorList>
            <consortium name="CYATHOMIX"/>
        </authorList>
    </citation>
    <scope>NUCLEOTIDE SEQUENCE</scope>
    <source>
        <strain evidence="3">N/A</strain>
    </source>
</reference>
<feature type="transmembrane region" description="Helical" evidence="2">
    <location>
        <begin position="133"/>
        <end position="157"/>
    </location>
</feature>
<feature type="region of interest" description="Disordered" evidence="1">
    <location>
        <begin position="189"/>
        <end position="212"/>
    </location>
</feature>
<evidence type="ECO:0000256" key="2">
    <source>
        <dbReference type="SAM" id="Phobius"/>
    </source>
</evidence>
<dbReference type="Proteomes" id="UP001176961">
    <property type="component" value="Unassembled WGS sequence"/>
</dbReference>
<comment type="caution">
    <text evidence="3">The sequence shown here is derived from an EMBL/GenBank/DDBJ whole genome shotgun (WGS) entry which is preliminary data.</text>
</comment>
<dbReference type="EMBL" id="CATQJL010000001">
    <property type="protein sequence ID" value="CAJ0590288.1"/>
    <property type="molecule type" value="Genomic_DNA"/>
</dbReference>
<organism evidence="3 4">
    <name type="scientific">Cylicocyclus nassatus</name>
    <name type="common">Nematode worm</name>
    <dbReference type="NCBI Taxonomy" id="53992"/>
    <lineage>
        <taxon>Eukaryota</taxon>
        <taxon>Metazoa</taxon>
        <taxon>Ecdysozoa</taxon>
        <taxon>Nematoda</taxon>
        <taxon>Chromadorea</taxon>
        <taxon>Rhabditida</taxon>
        <taxon>Rhabditina</taxon>
        <taxon>Rhabditomorpha</taxon>
        <taxon>Strongyloidea</taxon>
        <taxon>Strongylidae</taxon>
        <taxon>Cylicocyclus</taxon>
    </lineage>
</organism>
<sequence>MHSLTRSSSRINFDWLRFFRAKRLCEVLAALVTAAEVFSYAFLPPAIQWSFMLASVALFMMVCATVRSFYRVNPYALIAGTWLLKLPVVVAIVKIIYTIVSYNELERPIHWNDYVCLRHFGSYQCSLYGRSLVFLWAGLVVSILCLVIDVPLIICLLQLKWGSPRNRGNQPPPCAFPPPYTISVVRSNPYAEGATNPNNRSRESQPPPPYTP</sequence>
<keyword evidence="4" id="KW-1185">Reference proteome</keyword>
<feature type="transmembrane region" description="Helical" evidence="2">
    <location>
        <begin position="24"/>
        <end position="43"/>
    </location>
</feature>
<keyword evidence="2" id="KW-1133">Transmembrane helix</keyword>
<keyword evidence="2" id="KW-0472">Membrane</keyword>
<evidence type="ECO:0000313" key="4">
    <source>
        <dbReference type="Proteomes" id="UP001176961"/>
    </source>
</evidence>
<proteinExistence type="predicted"/>
<evidence type="ECO:0000313" key="3">
    <source>
        <dbReference type="EMBL" id="CAJ0590288.1"/>
    </source>
</evidence>
<feature type="transmembrane region" description="Helical" evidence="2">
    <location>
        <begin position="82"/>
        <end position="102"/>
    </location>
</feature>
<dbReference type="AlphaFoldDB" id="A0AA36GGL0"/>